<evidence type="ECO:0000256" key="1">
    <source>
        <dbReference type="SAM" id="Coils"/>
    </source>
</evidence>
<reference evidence="3" key="1">
    <citation type="journal article" date="2019" name="Int. J. Syst. Evol. Microbiol.">
        <title>The Global Catalogue of Microorganisms (GCM) 10K type strain sequencing project: providing services to taxonomists for standard genome sequencing and annotation.</title>
        <authorList>
            <consortium name="The Broad Institute Genomics Platform"/>
            <consortium name="The Broad Institute Genome Sequencing Center for Infectious Disease"/>
            <person name="Wu L."/>
            <person name="Ma J."/>
        </authorList>
    </citation>
    <scope>NUCLEOTIDE SEQUENCE [LARGE SCALE GENOMIC DNA]</scope>
    <source>
        <strain evidence="3">CECT 7956</strain>
    </source>
</reference>
<dbReference type="Proteomes" id="UP001595616">
    <property type="component" value="Unassembled WGS sequence"/>
</dbReference>
<gene>
    <name evidence="2" type="ORF">ACFOOI_18285</name>
</gene>
<dbReference type="InterPro" id="IPR011250">
    <property type="entry name" value="OMP/PagP_B-barrel"/>
</dbReference>
<sequence>MKKITFLLTIAVLLSTKYKTNAQVNGISYTFAPTAEFQKLSDKQGISDGYFVGGKVGFGFGQFVELKANYMQSLNLKRDFSKLENLGFDAANLKDQSVDITRWGGELKINLSNKALVPYLSVGTGVQTTSTDSSNSFKNIYFTGGGGIQFSAGDRYTIALGVNNNYINTSPVANLLNTSERRNNGLAAADFPPSRLTNLSYNASLILYLGGKRTSEFTDVDKAYLETFSNGFNGISLPLEISTGQINFAKDLGLENTKFIGVSSGFNFGQYVGIRGFYWRANEDKYFSPVQRLAIYGIEGKFKLASNNGLSPYLNVGGGKIDALTGFQAPTASTFKDSPFVSGGIGLDLPFSKYFKLSAFAKAMLTSNNLLENSQKPEDLSTSWAYGLTANLVIGKKSRNLDKTLNSSYDERIEEALNVEKKKTEVLKSEYELKIANLEEEMKAAIDKGDKDEFIEKSTEKKAVEKAVEKLDDVLVKENKANNYPQNGQVASWGLTPTEFRSSISNIKMTMESEMQSLKNTIENNQMKTSMEIQELNFKIESINIALRSIESNQKDDVFEIKSQLNRDLLDIKNKLNLIDQKTSSTTTIIKTEDGTLQAVAQAPTVINQSPAANTAYLTDDQLNAVAERNQNTGFFSKLNYSGASAFGGFNLGGNPTANLGMRWHYQYLKSSFYVVPETFFGFGNPASFGLFLNGVKEFNIKKANSFTPYIGLGGGFLKIGEKGEDVIKLTSNIMIGANLFKVAGGKFYVDISGRGLFKHNQFVAGYRLPF</sequence>
<dbReference type="SUPFAM" id="SSF56925">
    <property type="entry name" value="OMPA-like"/>
    <property type="match status" value="2"/>
</dbReference>
<name>A0ABV7Z2X9_9BACT</name>
<organism evidence="2 3">
    <name type="scientific">Lacihabitans lacunae</name>
    <dbReference type="NCBI Taxonomy" id="1028214"/>
    <lineage>
        <taxon>Bacteria</taxon>
        <taxon>Pseudomonadati</taxon>
        <taxon>Bacteroidota</taxon>
        <taxon>Cytophagia</taxon>
        <taxon>Cytophagales</taxon>
        <taxon>Leadbetterellaceae</taxon>
        <taxon>Lacihabitans</taxon>
    </lineage>
</organism>
<keyword evidence="3" id="KW-1185">Reference proteome</keyword>
<evidence type="ECO:0008006" key="4">
    <source>
        <dbReference type="Google" id="ProtNLM"/>
    </source>
</evidence>
<evidence type="ECO:0000313" key="2">
    <source>
        <dbReference type="EMBL" id="MFC3812616.1"/>
    </source>
</evidence>
<evidence type="ECO:0000313" key="3">
    <source>
        <dbReference type="Proteomes" id="UP001595616"/>
    </source>
</evidence>
<protein>
    <recommendedName>
        <fullName evidence="4">Outer membrane protein beta-barrel domain-containing protein</fullName>
    </recommendedName>
</protein>
<feature type="coiled-coil region" evidence="1">
    <location>
        <begin position="421"/>
        <end position="448"/>
    </location>
</feature>
<proteinExistence type="predicted"/>
<dbReference type="EMBL" id="JBHRYQ010000001">
    <property type="protein sequence ID" value="MFC3812616.1"/>
    <property type="molecule type" value="Genomic_DNA"/>
</dbReference>
<accession>A0ABV7Z2X9</accession>
<dbReference type="RefSeq" id="WP_379839500.1">
    <property type="nucleotide sequence ID" value="NZ_JBHRYQ010000001.1"/>
</dbReference>
<keyword evidence="1" id="KW-0175">Coiled coil</keyword>
<comment type="caution">
    <text evidence="2">The sequence shown here is derived from an EMBL/GenBank/DDBJ whole genome shotgun (WGS) entry which is preliminary data.</text>
</comment>
<dbReference type="Gene3D" id="2.40.160.20">
    <property type="match status" value="2"/>
</dbReference>